<name>A0A656HFN5_THINJ</name>
<dbReference type="RefSeq" id="WP_002707503.1">
    <property type="nucleotide sequence ID" value="NZ_JH651384.1"/>
</dbReference>
<dbReference type="EMBL" id="JH651384">
    <property type="protein sequence ID" value="EIJ35408.1"/>
    <property type="molecule type" value="Genomic_DNA"/>
</dbReference>
<dbReference type="PANTHER" id="PTHR33678:SF2">
    <property type="match status" value="1"/>
</dbReference>
<dbReference type="EMBL" id="JH651384">
    <property type="protein sequence ID" value="EIJ33552.1"/>
    <property type="molecule type" value="Genomic_DNA"/>
</dbReference>
<gene>
    <name evidence="4" type="ORF">Thini_0927</name>
    <name evidence="5" type="ORF">Thini_1734</name>
    <name evidence="6" type="ORF">Thini_1855</name>
    <name evidence="7" type="ORF">Thini_1877</name>
    <name evidence="8" type="ORF">Thini_2877</name>
    <name evidence="9" type="ORF">Thini_2911</name>
    <name evidence="10" type="ORF">Thini_3590</name>
</gene>
<evidence type="ECO:0000313" key="10">
    <source>
        <dbReference type="EMBL" id="EIJ36095.1"/>
    </source>
</evidence>
<keyword evidence="11" id="KW-1185">Reference proteome</keyword>
<dbReference type="InterPro" id="IPR004291">
    <property type="entry name" value="Transposase_IS66_central"/>
</dbReference>
<dbReference type="EMBL" id="JH651384">
    <property type="protein sequence ID" value="EIJ36095.1"/>
    <property type="molecule type" value="Genomic_DNA"/>
</dbReference>
<feature type="region of interest" description="Disordered" evidence="1">
    <location>
        <begin position="57"/>
        <end position="102"/>
    </location>
</feature>
<dbReference type="PANTHER" id="PTHR33678">
    <property type="entry name" value="BLL1576 PROTEIN"/>
    <property type="match status" value="1"/>
</dbReference>
<evidence type="ECO:0000256" key="1">
    <source>
        <dbReference type="SAM" id="MobiDB-lite"/>
    </source>
</evidence>
<sequence length="498" mass="56331">MPALAHPLPTTLDEAHQLIVRQQERIAGLEKQAARVVVLEQQVETLQKQLEELVAKLGSSSRNSSKPPSSDSPEQRAARPKRKGSGRPHGGQPGHPRHERALYPPEQVTRTEQYFPESTCACGGAVAVDWENPYRHQVTDIAPPPPPEVTEHQFYHGVCQSCGNQHHSQWPDWVPSGQMGAGVIAWIVVLAGQFRLSMRQTQLLLWEVWQVRFSTGAISKAQGKSIPWMGPLYRQVGEHVRGQAVCHADETRHYRGTNTYWLWALADNTVTYFMTHYSRGKAAADALLGSFTGYLVTDHFSGYGNVPPERRQLCWAHLIRHFRKMAGRCGGGGMVGKRLLLIACATVRTHHRWQQHPEGAARYRRRILRLRRSFQATLSLGEALDNCKRTRNQCKHLRKDEAMCWTFLKDTRIPLTNNRAERVIRPYVQWRKTSFASQSAQGDRFRPTVLTVLGTARQLGMDMATLMRYVCSQGLAHKPVAVRFPLGQVCTRKPLQMA</sequence>
<reference evidence="5" key="2">
    <citation type="submission" date="2012-02" db="EMBL/GenBank/DDBJ databases">
        <title>Improved High-Quality Draft genome of Thiothrix nivea DSM 5205.</title>
        <authorList>
            <consortium name="US DOE Joint Genome Institute (JGI-PGF)"/>
            <person name="Lucas S."/>
            <person name="Copeland A."/>
            <person name="Lapidus A."/>
            <person name="Bruce D."/>
            <person name="Goodwin L."/>
            <person name="Pitluck S."/>
            <person name="Peters L."/>
            <person name="Mikhailova N."/>
            <person name="Daligault H."/>
            <person name="Kyrpides N."/>
            <person name="Mavromatis K."/>
            <person name="Detter J.C."/>
            <person name="Han C."/>
            <person name="Land M."/>
            <person name="Hauser L."/>
            <person name="Markowitz V."/>
            <person name="Cheng J.-F."/>
            <person name="Hugenholtz P."/>
            <person name="Woyke T."/>
            <person name="Wu D."/>
            <person name="Verbarg S."/>
            <person name="Fruehling A."/>
            <person name="Brambilla E."/>
            <person name="Klenk H.-P."/>
            <person name="Eisen J.A."/>
        </authorList>
    </citation>
    <scope>NUCLEOTIDE SEQUENCE</scope>
    <source>
        <strain evidence="5">DSM 5205</strain>
    </source>
</reference>
<feature type="compositionally biased region" description="Low complexity" evidence="1">
    <location>
        <begin position="59"/>
        <end position="72"/>
    </location>
</feature>
<dbReference type="EMBL" id="JH651384">
    <property type="protein sequence ID" value="EIJ34316.1"/>
    <property type="molecule type" value="Genomic_DNA"/>
</dbReference>
<dbReference type="Proteomes" id="UP000005317">
    <property type="component" value="Unassembled WGS sequence"/>
</dbReference>
<evidence type="ECO:0000313" key="8">
    <source>
        <dbReference type="EMBL" id="EIJ35408.1"/>
    </source>
</evidence>
<dbReference type="InterPro" id="IPR052344">
    <property type="entry name" value="Transposase-related"/>
</dbReference>
<dbReference type="EMBL" id="JH651384">
    <property type="protein sequence ID" value="EIJ34433.1"/>
    <property type="molecule type" value="Genomic_DNA"/>
</dbReference>
<evidence type="ECO:0000313" key="6">
    <source>
        <dbReference type="EMBL" id="EIJ34433.1"/>
    </source>
</evidence>
<evidence type="ECO:0000259" key="3">
    <source>
        <dbReference type="Pfam" id="PF20042"/>
    </source>
</evidence>
<reference evidence="11" key="1">
    <citation type="journal article" date="2011" name="Stand. Genomic Sci.">
        <title>Genome sequence of the filamentous, gliding Thiothrix nivea neotype strain (JP2(T)).</title>
        <authorList>
            <person name="Lapidus A."/>
            <person name="Nolan M."/>
            <person name="Lucas S."/>
            <person name="Glavina Del Rio T."/>
            <person name="Tice H."/>
            <person name="Cheng J.F."/>
            <person name="Tapia R."/>
            <person name="Han C."/>
            <person name="Goodwin L."/>
            <person name="Pitluck S."/>
            <person name="Liolios K."/>
            <person name="Pagani I."/>
            <person name="Ivanova N."/>
            <person name="Huntemann M."/>
            <person name="Mavromatis K."/>
            <person name="Mikhailova N."/>
            <person name="Pati A."/>
            <person name="Chen A."/>
            <person name="Palaniappan K."/>
            <person name="Land M."/>
            <person name="Brambilla E.M."/>
            <person name="Rohde M."/>
            <person name="Abt B."/>
            <person name="Verbarg S."/>
            <person name="Goker M."/>
            <person name="Bristow J."/>
            <person name="Eisen J.A."/>
            <person name="Markowitz V."/>
            <person name="Hugenholtz P."/>
            <person name="Kyrpides N.C."/>
            <person name="Klenk H.P."/>
            <person name="Woyke T."/>
        </authorList>
    </citation>
    <scope>NUCLEOTIDE SEQUENCE [LARGE SCALE GENOMIC DNA]</scope>
    <source>
        <strain evidence="11">ATCC 35100 / DSM 5205 / JP2</strain>
    </source>
</reference>
<feature type="domain" description="Transposase IS66 central" evidence="2">
    <location>
        <begin position="177"/>
        <end position="442"/>
    </location>
</feature>
<dbReference type="InterPro" id="IPR045618">
    <property type="entry name" value="DUF6444"/>
</dbReference>
<dbReference type="AlphaFoldDB" id="A0A656HFN5"/>
<evidence type="ECO:0000313" key="7">
    <source>
        <dbReference type="EMBL" id="EIJ34453.1"/>
    </source>
</evidence>
<dbReference type="EMBL" id="JH651384">
    <property type="protein sequence ID" value="EIJ35442.1"/>
    <property type="molecule type" value="Genomic_DNA"/>
</dbReference>
<evidence type="ECO:0000313" key="4">
    <source>
        <dbReference type="EMBL" id="EIJ33552.1"/>
    </source>
</evidence>
<evidence type="ECO:0000313" key="11">
    <source>
        <dbReference type="Proteomes" id="UP000005317"/>
    </source>
</evidence>
<dbReference type="Pfam" id="PF20042">
    <property type="entry name" value="DUF6444"/>
    <property type="match status" value="1"/>
</dbReference>
<proteinExistence type="predicted"/>
<evidence type="ECO:0000313" key="9">
    <source>
        <dbReference type="EMBL" id="EIJ35442.1"/>
    </source>
</evidence>
<feature type="domain" description="DUF6444" evidence="3">
    <location>
        <begin position="27"/>
        <end position="100"/>
    </location>
</feature>
<dbReference type="NCBIfam" id="NF033517">
    <property type="entry name" value="transpos_IS66"/>
    <property type="match status" value="1"/>
</dbReference>
<dbReference type="EMBL" id="JH651384">
    <property type="protein sequence ID" value="EIJ34453.1"/>
    <property type="molecule type" value="Genomic_DNA"/>
</dbReference>
<protein>
    <submittedName>
        <fullName evidence="5">Transposase</fullName>
    </submittedName>
</protein>
<accession>A0A656HFN5</accession>
<organism evidence="5 11">
    <name type="scientific">Thiothrix nivea (strain ATCC 35100 / DSM 5205 / JP2)</name>
    <dbReference type="NCBI Taxonomy" id="870187"/>
    <lineage>
        <taxon>Bacteria</taxon>
        <taxon>Pseudomonadati</taxon>
        <taxon>Pseudomonadota</taxon>
        <taxon>Gammaproteobacteria</taxon>
        <taxon>Thiotrichales</taxon>
        <taxon>Thiotrichaceae</taxon>
        <taxon>Thiothrix</taxon>
    </lineage>
</organism>
<evidence type="ECO:0000259" key="2">
    <source>
        <dbReference type="Pfam" id="PF03050"/>
    </source>
</evidence>
<dbReference type="OrthoDB" id="9800877at2"/>
<dbReference type="Pfam" id="PF03050">
    <property type="entry name" value="DDE_Tnp_IS66"/>
    <property type="match status" value="1"/>
</dbReference>
<evidence type="ECO:0000313" key="5">
    <source>
        <dbReference type="EMBL" id="EIJ34316.1"/>
    </source>
</evidence>